<dbReference type="EMBL" id="DQUG01000088">
    <property type="protein sequence ID" value="HIP74955.1"/>
    <property type="molecule type" value="Genomic_DNA"/>
</dbReference>
<feature type="domain" description="Resolvase/invertase-type recombinase catalytic" evidence="1">
    <location>
        <begin position="56"/>
        <end position="72"/>
    </location>
</feature>
<feature type="non-terminal residue" evidence="2">
    <location>
        <position position="72"/>
    </location>
</feature>
<dbReference type="SUPFAM" id="SSF46955">
    <property type="entry name" value="Putative DNA-binding domain"/>
    <property type="match status" value="1"/>
</dbReference>
<organism evidence="2 3">
    <name type="scientific">Thermococcus paralvinellae</name>
    <dbReference type="NCBI Taxonomy" id="582419"/>
    <lineage>
        <taxon>Archaea</taxon>
        <taxon>Methanobacteriati</taxon>
        <taxon>Methanobacteriota</taxon>
        <taxon>Thermococci</taxon>
        <taxon>Thermococcales</taxon>
        <taxon>Thermococcaceae</taxon>
        <taxon>Thermococcus</taxon>
    </lineage>
</organism>
<dbReference type="GO" id="GO:0003677">
    <property type="term" value="F:DNA binding"/>
    <property type="evidence" value="ECO:0007669"/>
    <property type="project" value="InterPro"/>
</dbReference>
<comment type="caution">
    <text evidence="2">The sequence shown here is derived from an EMBL/GenBank/DDBJ whole genome shotgun (WGS) entry which is preliminary data.</text>
</comment>
<evidence type="ECO:0000259" key="1">
    <source>
        <dbReference type="PROSITE" id="PS51736"/>
    </source>
</evidence>
<dbReference type="Proteomes" id="UP000649326">
    <property type="component" value="Unassembled WGS sequence"/>
</dbReference>
<dbReference type="InterPro" id="IPR009061">
    <property type="entry name" value="DNA-bd_dom_put_sf"/>
</dbReference>
<dbReference type="InterPro" id="IPR041657">
    <property type="entry name" value="HTH_17"/>
</dbReference>
<dbReference type="GO" id="GO:0000150">
    <property type="term" value="F:DNA strand exchange activity"/>
    <property type="evidence" value="ECO:0007669"/>
    <property type="project" value="InterPro"/>
</dbReference>
<dbReference type="NCBIfam" id="TIGR01764">
    <property type="entry name" value="excise"/>
    <property type="match status" value="1"/>
</dbReference>
<evidence type="ECO:0000313" key="3">
    <source>
        <dbReference type="Proteomes" id="UP000649326"/>
    </source>
</evidence>
<sequence length="72" mass="8436">MKLYRTGEVARRLGISKMTVLRWIKSGKLKAYRIGKEYRVPESEVLRLLEGKIPDKVVIYARISSRDQKEDL</sequence>
<dbReference type="Gene3D" id="1.10.1660.10">
    <property type="match status" value="1"/>
</dbReference>
<proteinExistence type="predicted"/>
<dbReference type="Pfam" id="PF12728">
    <property type="entry name" value="HTH_17"/>
    <property type="match status" value="1"/>
</dbReference>
<dbReference type="InterPro" id="IPR010093">
    <property type="entry name" value="SinI_DNA-bd"/>
</dbReference>
<accession>A0A833E0G7</accession>
<evidence type="ECO:0000313" key="2">
    <source>
        <dbReference type="EMBL" id="HIP74955.1"/>
    </source>
</evidence>
<dbReference type="InterPro" id="IPR006119">
    <property type="entry name" value="Resolv_N"/>
</dbReference>
<reference evidence="2" key="1">
    <citation type="journal article" date="2020" name="ISME J.">
        <title>Gammaproteobacteria mediating utilization of methyl-, sulfur- and petroleum organic compounds in deep ocean hydrothermal plumes.</title>
        <authorList>
            <person name="Zhou Z."/>
            <person name="Liu Y."/>
            <person name="Pan J."/>
            <person name="Cron B.R."/>
            <person name="Toner B.M."/>
            <person name="Anantharaman K."/>
            <person name="Breier J.A."/>
            <person name="Dick G.J."/>
            <person name="Li M."/>
        </authorList>
    </citation>
    <scope>NUCLEOTIDE SEQUENCE</scope>
    <source>
        <strain evidence="2">SZUA-1451</strain>
    </source>
</reference>
<dbReference type="AlphaFoldDB" id="A0A833E0G7"/>
<dbReference type="PROSITE" id="PS51736">
    <property type="entry name" value="RECOMBINASES_3"/>
    <property type="match status" value="1"/>
</dbReference>
<protein>
    <submittedName>
        <fullName evidence="2">Helix-turn-helix domain-containing protein</fullName>
    </submittedName>
</protein>
<name>A0A833E0G7_9EURY</name>
<gene>
    <name evidence="2" type="ORF">EYH13_02150</name>
</gene>